<organism evidence="1 2">
    <name type="scientific">Serendipita vermifera MAFF 305830</name>
    <dbReference type="NCBI Taxonomy" id="933852"/>
    <lineage>
        <taxon>Eukaryota</taxon>
        <taxon>Fungi</taxon>
        <taxon>Dikarya</taxon>
        <taxon>Basidiomycota</taxon>
        <taxon>Agaricomycotina</taxon>
        <taxon>Agaricomycetes</taxon>
        <taxon>Sebacinales</taxon>
        <taxon>Serendipitaceae</taxon>
        <taxon>Serendipita</taxon>
    </lineage>
</organism>
<evidence type="ECO:0000313" key="2">
    <source>
        <dbReference type="Proteomes" id="UP000054097"/>
    </source>
</evidence>
<dbReference type="Proteomes" id="UP000054097">
    <property type="component" value="Unassembled WGS sequence"/>
</dbReference>
<name>A0A0C3AHI5_SERVB</name>
<keyword evidence="2" id="KW-1185">Reference proteome</keyword>
<feature type="non-terminal residue" evidence="1">
    <location>
        <position position="243"/>
    </location>
</feature>
<dbReference type="EMBL" id="KN824328">
    <property type="protein sequence ID" value="KIM24090.1"/>
    <property type="molecule type" value="Genomic_DNA"/>
</dbReference>
<dbReference type="HOGENOM" id="CLU_1144960_0_0_1"/>
<gene>
    <name evidence="1" type="ORF">M408DRAFT_41217</name>
</gene>
<sequence>ARRHTGFLDMNQGSANQDIWPQVAAPPLLAHWNGSHRGGRSRTMHEMTPSCVLGRRLVDLVQTDDFPAQYKQKLRWPPGLMIGKNTPPCVDYACRATTKSMNWREEMCPLLFAAHFCPLEDGETPSPSMQMAATFRPMISLLILYYLDTRTKIDDLIPPWMILFGITYDRNGLVVWGHTPWSQQEHDGESRWSAKIWNLSDTYSEILRVPPSDRGTLLSMLNRIQGHCQYVLQQLKTWDGYDR</sequence>
<reference evidence="1 2" key="1">
    <citation type="submission" date="2014-04" db="EMBL/GenBank/DDBJ databases">
        <authorList>
            <consortium name="DOE Joint Genome Institute"/>
            <person name="Kuo A."/>
            <person name="Zuccaro A."/>
            <person name="Kohler A."/>
            <person name="Nagy L.G."/>
            <person name="Floudas D."/>
            <person name="Copeland A."/>
            <person name="Barry K.W."/>
            <person name="Cichocki N."/>
            <person name="Veneault-Fourrey C."/>
            <person name="LaButti K."/>
            <person name="Lindquist E.A."/>
            <person name="Lipzen A."/>
            <person name="Lundell T."/>
            <person name="Morin E."/>
            <person name="Murat C."/>
            <person name="Sun H."/>
            <person name="Tunlid A."/>
            <person name="Henrissat B."/>
            <person name="Grigoriev I.V."/>
            <person name="Hibbett D.S."/>
            <person name="Martin F."/>
            <person name="Nordberg H.P."/>
            <person name="Cantor M.N."/>
            <person name="Hua S.X."/>
        </authorList>
    </citation>
    <scope>NUCLEOTIDE SEQUENCE [LARGE SCALE GENOMIC DNA]</scope>
    <source>
        <strain evidence="1 2">MAFF 305830</strain>
    </source>
</reference>
<evidence type="ECO:0000313" key="1">
    <source>
        <dbReference type="EMBL" id="KIM24090.1"/>
    </source>
</evidence>
<proteinExistence type="predicted"/>
<protein>
    <submittedName>
        <fullName evidence="1">Uncharacterized protein</fullName>
    </submittedName>
</protein>
<dbReference type="OrthoDB" id="10644072at2759"/>
<reference evidence="2" key="2">
    <citation type="submission" date="2015-01" db="EMBL/GenBank/DDBJ databases">
        <title>Evolutionary Origins and Diversification of the Mycorrhizal Mutualists.</title>
        <authorList>
            <consortium name="DOE Joint Genome Institute"/>
            <consortium name="Mycorrhizal Genomics Consortium"/>
            <person name="Kohler A."/>
            <person name="Kuo A."/>
            <person name="Nagy L.G."/>
            <person name="Floudas D."/>
            <person name="Copeland A."/>
            <person name="Barry K.W."/>
            <person name="Cichocki N."/>
            <person name="Veneault-Fourrey C."/>
            <person name="LaButti K."/>
            <person name="Lindquist E.A."/>
            <person name="Lipzen A."/>
            <person name="Lundell T."/>
            <person name="Morin E."/>
            <person name="Murat C."/>
            <person name="Riley R."/>
            <person name="Ohm R."/>
            <person name="Sun H."/>
            <person name="Tunlid A."/>
            <person name="Henrissat B."/>
            <person name="Grigoriev I.V."/>
            <person name="Hibbett D.S."/>
            <person name="Martin F."/>
        </authorList>
    </citation>
    <scope>NUCLEOTIDE SEQUENCE [LARGE SCALE GENOMIC DNA]</scope>
    <source>
        <strain evidence="2">MAFF 305830</strain>
    </source>
</reference>
<feature type="non-terminal residue" evidence="1">
    <location>
        <position position="1"/>
    </location>
</feature>
<accession>A0A0C3AHI5</accession>
<dbReference type="AlphaFoldDB" id="A0A0C3AHI5"/>